<dbReference type="GeneID" id="95606181"/>
<feature type="transmembrane region" description="Helical" evidence="1">
    <location>
        <begin position="37"/>
        <end position="57"/>
    </location>
</feature>
<keyword evidence="3" id="KW-1185">Reference proteome</keyword>
<protein>
    <recommendedName>
        <fullName evidence="4">Phospholipase_D-nuclease N-terminal</fullName>
    </recommendedName>
</protein>
<accession>A0ABY6FQM4</accession>
<gene>
    <name evidence="2" type="ORF">N9A08_12670</name>
</gene>
<dbReference type="Proteomes" id="UP001063368">
    <property type="component" value="Chromosome"/>
</dbReference>
<evidence type="ECO:0000256" key="1">
    <source>
        <dbReference type="SAM" id="Phobius"/>
    </source>
</evidence>
<proteinExistence type="predicted"/>
<keyword evidence="1" id="KW-1133">Transmembrane helix</keyword>
<evidence type="ECO:0000313" key="2">
    <source>
        <dbReference type="EMBL" id="UYB35472.1"/>
    </source>
</evidence>
<keyword evidence="1" id="KW-0812">Transmembrane</keyword>
<sequence>MYWEFMVPAAGIIMLLLAVTAVISLSRQKNLAPGIRFLCLLGILGFPVLGPAVWFFHRFRGRRARPLDASESAGIASSRTANRR</sequence>
<feature type="transmembrane region" description="Helical" evidence="1">
    <location>
        <begin position="6"/>
        <end position="25"/>
    </location>
</feature>
<name>A0ABY6FQM4_9MICC</name>
<keyword evidence="1" id="KW-0472">Membrane</keyword>
<dbReference type="RefSeq" id="WP_193313181.1">
    <property type="nucleotide sequence ID" value="NZ_BAAAKG010000001.1"/>
</dbReference>
<evidence type="ECO:0008006" key="4">
    <source>
        <dbReference type="Google" id="ProtNLM"/>
    </source>
</evidence>
<evidence type="ECO:0000313" key="3">
    <source>
        <dbReference type="Proteomes" id="UP001063368"/>
    </source>
</evidence>
<reference evidence="2" key="1">
    <citation type="submission" date="2022-09" db="EMBL/GenBank/DDBJ databases">
        <authorList>
            <person name="Li D."/>
            <person name="Cheng J."/>
            <person name="Li Y."/>
        </authorList>
    </citation>
    <scope>NUCLEOTIDE SEQUENCE</scope>
    <source>
        <strain evidence="2">DL</strain>
    </source>
</reference>
<dbReference type="EMBL" id="CP106856">
    <property type="protein sequence ID" value="UYB35472.1"/>
    <property type="molecule type" value="Genomic_DNA"/>
</dbReference>
<organism evidence="2 3">
    <name type="scientific">Arthrobacter koreensis</name>
    <dbReference type="NCBI Taxonomy" id="199136"/>
    <lineage>
        <taxon>Bacteria</taxon>
        <taxon>Bacillati</taxon>
        <taxon>Actinomycetota</taxon>
        <taxon>Actinomycetes</taxon>
        <taxon>Micrococcales</taxon>
        <taxon>Micrococcaceae</taxon>
        <taxon>Arthrobacter</taxon>
    </lineage>
</organism>